<dbReference type="AlphaFoldDB" id="A0A151CGY2"/>
<dbReference type="PANTHER" id="PTHR30600">
    <property type="entry name" value="CYTOCHROME C PEROXIDASE-RELATED"/>
    <property type="match status" value="1"/>
</dbReference>
<dbReference type="Pfam" id="PF03150">
    <property type="entry name" value="CCP_MauG"/>
    <property type="match status" value="1"/>
</dbReference>
<evidence type="ECO:0000256" key="13">
    <source>
        <dbReference type="PIRSR" id="PIRSR000294-1"/>
    </source>
</evidence>
<evidence type="ECO:0000256" key="10">
    <source>
        <dbReference type="ARBA" id="ARBA00023004"/>
    </source>
</evidence>
<evidence type="ECO:0000259" key="15">
    <source>
        <dbReference type="PROSITE" id="PS51007"/>
    </source>
</evidence>
<evidence type="ECO:0000256" key="7">
    <source>
        <dbReference type="ARBA" id="ARBA00022764"/>
    </source>
</evidence>
<gene>
    <name evidence="16" type="ORF">AS592_07940</name>
</gene>
<keyword evidence="17" id="KW-1185">Reference proteome</keyword>
<keyword evidence="4 13" id="KW-0349">Heme</keyword>
<comment type="PTM">
    <text evidence="13">Binds 2 heme groups per subunit.</text>
</comment>
<evidence type="ECO:0000313" key="16">
    <source>
        <dbReference type="EMBL" id="KYJ86749.1"/>
    </source>
</evidence>
<evidence type="ECO:0000256" key="8">
    <source>
        <dbReference type="ARBA" id="ARBA00022982"/>
    </source>
</evidence>
<evidence type="ECO:0000313" key="17">
    <source>
        <dbReference type="Proteomes" id="UP000075359"/>
    </source>
</evidence>
<keyword evidence="8" id="KW-0249">Electron transport</keyword>
<comment type="pathway">
    <text evidence="2">One-carbon metabolism; methylamine degradation.</text>
</comment>
<evidence type="ECO:0000256" key="5">
    <source>
        <dbReference type="ARBA" id="ARBA00022723"/>
    </source>
</evidence>
<comment type="caution">
    <text evidence="16">The sequence shown here is derived from an EMBL/GenBank/DDBJ whole genome shotgun (WGS) entry which is preliminary data.</text>
</comment>
<proteinExistence type="predicted"/>
<evidence type="ECO:0000256" key="6">
    <source>
        <dbReference type="ARBA" id="ARBA00022729"/>
    </source>
</evidence>
<evidence type="ECO:0000256" key="1">
    <source>
        <dbReference type="ARBA" id="ARBA00004418"/>
    </source>
</evidence>
<evidence type="ECO:0000256" key="2">
    <source>
        <dbReference type="ARBA" id="ARBA00004856"/>
    </source>
</evidence>
<dbReference type="EMBL" id="LNKT01000012">
    <property type="protein sequence ID" value="KYJ86749.1"/>
    <property type="molecule type" value="Genomic_DNA"/>
</dbReference>
<keyword evidence="16" id="KW-0575">Peroxidase</keyword>
<dbReference type="GO" id="GO:0042597">
    <property type="term" value="C:periplasmic space"/>
    <property type="evidence" value="ECO:0007669"/>
    <property type="project" value="UniProtKB-SubCell"/>
</dbReference>
<evidence type="ECO:0000256" key="11">
    <source>
        <dbReference type="ARBA" id="ARBA00058991"/>
    </source>
</evidence>
<feature type="binding site" description="axial binding residue" evidence="14">
    <location>
        <position position="326"/>
    </location>
    <ligand>
        <name>heme c</name>
        <dbReference type="ChEBI" id="CHEBI:61717"/>
        <label>2</label>
    </ligand>
    <ligandPart>
        <name>Fe</name>
        <dbReference type="ChEBI" id="CHEBI:18248"/>
    </ligandPart>
</feature>
<sequence>MKKLFHPVTIAFVVVTLIILLPFIITKPVPELTDAQLRERALSTTFKPVPTAYEDLLKVVDNPENPLNKEKIALGQQLFFDTILSQDRTINCATCHILEEGGDDNLPTAIGFQGQANPSHLNSPTVLNAALAKRQFWDGRAKDVEEQAGGPIQAPFEMHMTPAEVEQRLNADSNYVAQFNQVFGEGNITFEKVRKAIGAYERTLLTRGAYDRFLEGDDNAISEQAKRGMTLFLVKGCKGCHAGMSVGGQSIQKFPLRRYFSEYIGLWFEPDVRLRESPFPFINEGGFMGKDGKQLFRVPILRNVTRTAPYFHNGSVEKIEEAVRIMSKYQVGSEFTPEQIDDMVAFLKTLEGEVVPYEIK</sequence>
<comment type="subcellular location">
    <subcellularLocation>
        <location evidence="1">Periplasm</location>
    </subcellularLocation>
</comment>
<comment type="function">
    <text evidence="11">Involved in methylamine metabolism. Essential for the maturation of the beta subunit of MADH, presumably via a step in the biosynthesis of tryptophan tryptophylquinone (TTQ), the cofactor of MADH.</text>
</comment>
<comment type="cofactor">
    <cofactor evidence="13">
        <name>heme</name>
        <dbReference type="ChEBI" id="CHEBI:30413"/>
    </cofactor>
    <text evidence="13">Binds 2 heme groups.</text>
</comment>
<keyword evidence="10 14" id="KW-0408">Iron</keyword>
<dbReference type="InterPro" id="IPR009056">
    <property type="entry name" value="Cyt_c-like_dom"/>
</dbReference>
<reference evidence="16 17" key="1">
    <citation type="submission" date="2015-11" db="EMBL/GenBank/DDBJ databases">
        <title>Draft genome of Sulfurovum riftiae 1812E, a member of the Epsilonproteobacteria isolated from the tube of the deep-sea hydrothermal vent tubewom Riftia pachyptila.</title>
        <authorList>
            <person name="Vetriani C."/>
            <person name="Giovannelli D."/>
        </authorList>
    </citation>
    <scope>NUCLEOTIDE SEQUENCE [LARGE SCALE GENOMIC DNA]</scope>
    <source>
        <strain evidence="16 17">1812E</strain>
    </source>
</reference>
<evidence type="ECO:0000256" key="14">
    <source>
        <dbReference type="PIRSR" id="PIRSR000294-2"/>
    </source>
</evidence>
<dbReference type="InterPro" id="IPR051395">
    <property type="entry name" value="Cytochrome_c_Peroxidase/MauG"/>
</dbReference>
<keyword evidence="5 14" id="KW-0479">Metal-binding</keyword>
<feature type="domain" description="Cytochrome c" evidence="15">
    <location>
        <begin position="70"/>
        <end position="180"/>
    </location>
</feature>
<feature type="domain" description="Cytochrome c" evidence="15">
    <location>
        <begin position="223"/>
        <end position="351"/>
    </location>
</feature>
<dbReference type="InterPro" id="IPR026259">
    <property type="entry name" value="MauG/Cytc_peroxidase"/>
</dbReference>
<dbReference type="Gene3D" id="1.10.760.10">
    <property type="entry name" value="Cytochrome c-like domain"/>
    <property type="match status" value="2"/>
</dbReference>
<dbReference type="PANTHER" id="PTHR30600:SF7">
    <property type="entry name" value="CYTOCHROME C PEROXIDASE-RELATED"/>
    <property type="match status" value="1"/>
</dbReference>
<dbReference type="STRING" id="1630136.AS592_07940"/>
<name>A0A151CGY2_9BACT</name>
<dbReference type="InterPro" id="IPR036909">
    <property type="entry name" value="Cyt_c-like_dom_sf"/>
</dbReference>
<keyword evidence="7" id="KW-0574">Periplasm</keyword>
<dbReference type="PROSITE" id="PS51007">
    <property type="entry name" value="CYTC"/>
    <property type="match status" value="2"/>
</dbReference>
<organism evidence="16 17">
    <name type="scientific">Sulfurovum riftiae</name>
    <dbReference type="NCBI Taxonomy" id="1630136"/>
    <lineage>
        <taxon>Bacteria</taxon>
        <taxon>Pseudomonadati</taxon>
        <taxon>Campylobacterota</taxon>
        <taxon>Epsilonproteobacteria</taxon>
        <taxon>Campylobacterales</taxon>
        <taxon>Sulfurovaceae</taxon>
        <taxon>Sulfurovum</taxon>
    </lineage>
</organism>
<dbReference type="Proteomes" id="UP000075359">
    <property type="component" value="Unassembled WGS sequence"/>
</dbReference>
<evidence type="ECO:0000256" key="9">
    <source>
        <dbReference type="ARBA" id="ARBA00023002"/>
    </source>
</evidence>
<feature type="binding site" description="covalent" evidence="13">
    <location>
        <position position="92"/>
    </location>
    <ligand>
        <name>heme c</name>
        <dbReference type="ChEBI" id="CHEBI:61717"/>
        <label>1</label>
    </ligand>
</feature>
<dbReference type="OrthoDB" id="9805202at2"/>
<evidence type="ECO:0000256" key="12">
    <source>
        <dbReference type="ARBA" id="ARBA00073576"/>
    </source>
</evidence>
<dbReference type="InterPro" id="IPR004852">
    <property type="entry name" value="Di-haem_cyt_c_peroxidsae"/>
</dbReference>
<dbReference type="SUPFAM" id="SSF46626">
    <property type="entry name" value="Cytochrome c"/>
    <property type="match status" value="2"/>
</dbReference>
<dbReference type="GO" id="GO:0009055">
    <property type="term" value="F:electron transfer activity"/>
    <property type="evidence" value="ECO:0007669"/>
    <property type="project" value="InterPro"/>
</dbReference>
<dbReference type="FunFam" id="1.10.760.10:FF:000019">
    <property type="entry name" value="Di-heme cytochrome C peroxidase"/>
    <property type="match status" value="1"/>
</dbReference>
<dbReference type="GO" id="GO:0046872">
    <property type="term" value="F:metal ion binding"/>
    <property type="evidence" value="ECO:0007669"/>
    <property type="project" value="UniProtKB-KW"/>
</dbReference>
<evidence type="ECO:0000256" key="4">
    <source>
        <dbReference type="ARBA" id="ARBA00022617"/>
    </source>
</evidence>
<accession>A0A151CGY2</accession>
<protein>
    <recommendedName>
        <fullName evidence="12">Methylamine utilization protein MauG</fullName>
    </recommendedName>
</protein>
<feature type="binding site" description="axial binding residue" evidence="14">
    <location>
        <position position="241"/>
    </location>
    <ligand>
        <name>heme c</name>
        <dbReference type="ChEBI" id="CHEBI:61717"/>
        <label>2</label>
    </ligand>
    <ligandPart>
        <name>Fe</name>
        <dbReference type="ChEBI" id="CHEBI:18248"/>
    </ligandPart>
</feature>
<dbReference type="PIRSF" id="PIRSF000294">
    <property type="entry name" value="Cytochrome-c_peroxidase"/>
    <property type="match status" value="1"/>
</dbReference>
<dbReference type="RefSeq" id="WP_067330056.1">
    <property type="nucleotide sequence ID" value="NZ_LNKT01000012.1"/>
</dbReference>
<feature type="binding site" description="covalent" evidence="13">
    <location>
        <position position="95"/>
    </location>
    <ligand>
        <name>heme c</name>
        <dbReference type="ChEBI" id="CHEBI:61717"/>
        <label>1</label>
    </ligand>
</feature>
<feature type="binding site" description="axial binding residue" evidence="14">
    <location>
        <position position="96"/>
    </location>
    <ligand>
        <name>heme c</name>
        <dbReference type="ChEBI" id="CHEBI:61717"/>
        <label>1</label>
    </ligand>
    <ligandPart>
        <name>Fe</name>
        <dbReference type="ChEBI" id="CHEBI:18248"/>
    </ligandPart>
</feature>
<feature type="binding site" description="covalent" evidence="13">
    <location>
        <position position="240"/>
    </location>
    <ligand>
        <name>heme c</name>
        <dbReference type="ChEBI" id="CHEBI:61717"/>
        <label>2</label>
    </ligand>
</feature>
<dbReference type="GO" id="GO:0004130">
    <property type="term" value="F:cytochrome-c peroxidase activity"/>
    <property type="evidence" value="ECO:0007669"/>
    <property type="project" value="TreeGrafter"/>
</dbReference>
<evidence type="ECO:0000256" key="3">
    <source>
        <dbReference type="ARBA" id="ARBA00022448"/>
    </source>
</evidence>
<keyword evidence="6" id="KW-0732">Signal</keyword>
<keyword evidence="9" id="KW-0560">Oxidoreductase</keyword>
<keyword evidence="3" id="KW-0813">Transport</keyword>
<feature type="binding site" description="covalent" evidence="13">
    <location>
        <position position="237"/>
    </location>
    <ligand>
        <name>heme c</name>
        <dbReference type="ChEBI" id="CHEBI:61717"/>
        <label>2</label>
    </ligand>
</feature>
<dbReference type="GO" id="GO:0020037">
    <property type="term" value="F:heme binding"/>
    <property type="evidence" value="ECO:0007669"/>
    <property type="project" value="InterPro"/>
</dbReference>